<dbReference type="PROSITE" id="PS50157">
    <property type="entry name" value="ZINC_FINGER_C2H2_2"/>
    <property type="match status" value="1"/>
</dbReference>
<evidence type="ECO:0000259" key="3">
    <source>
        <dbReference type="PROSITE" id="PS50157"/>
    </source>
</evidence>
<dbReference type="AlphaFoldDB" id="A0A423W3J6"/>
<dbReference type="STRING" id="252740.A0A423W3J6"/>
<dbReference type="EMBL" id="LJZO01000015">
    <property type="protein sequence ID" value="ROV97906.1"/>
    <property type="molecule type" value="Genomic_DNA"/>
</dbReference>
<evidence type="ECO:0000313" key="4">
    <source>
        <dbReference type="EMBL" id="ROV97906.1"/>
    </source>
</evidence>
<dbReference type="OrthoDB" id="6077919at2759"/>
<dbReference type="GO" id="GO:0008270">
    <property type="term" value="F:zinc ion binding"/>
    <property type="evidence" value="ECO:0007669"/>
    <property type="project" value="UniProtKB-KW"/>
</dbReference>
<dbReference type="Pfam" id="PF00096">
    <property type="entry name" value="zf-C2H2"/>
    <property type="match status" value="1"/>
</dbReference>
<gene>
    <name evidence="4" type="ORF">VSDG_04946</name>
</gene>
<protein>
    <recommendedName>
        <fullName evidence="3">C2H2-type domain-containing protein</fullName>
    </recommendedName>
</protein>
<keyword evidence="1" id="KW-0863">Zinc-finger</keyword>
<reference evidence="4 5" key="1">
    <citation type="submission" date="2015-09" db="EMBL/GenBank/DDBJ databases">
        <title>Host preference determinants of Valsa canker pathogens revealed by comparative genomics.</title>
        <authorList>
            <person name="Yin Z."/>
            <person name="Huang L."/>
        </authorList>
    </citation>
    <scope>NUCLEOTIDE SEQUENCE [LARGE SCALE GENOMIC DNA]</scope>
    <source>
        <strain evidence="4 5">YSFL</strain>
    </source>
</reference>
<feature type="domain" description="C2H2-type" evidence="3">
    <location>
        <begin position="320"/>
        <end position="347"/>
    </location>
</feature>
<keyword evidence="5" id="KW-1185">Reference proteome</keyword>
<comment type="caution">
    <text evidence="4">The sequence shown here is derived from an EMBL/GenBank/DDBJ whole genome shotgun (WGS) entry which is preliminary data.</text>
</comment>
<organism evidence="4 5">
    <name type="scientific">Cytospora chrysosperma</name>
    <name type="common">Cytospora canker fungus</name>
    <name type="synonym">Sphaeria chrysosperma</name>
    <dbReference type="NCBI Taxonomy" id="252740"/>
    <lineage>
        <taxon>Eukaryota</taxon>
        <taxon>Fungi</taxon>
        <taxon>Dikarya</taxon>
        <taxon>Ascomycota</taxon>
        <taxon>Pezizomycotina</taxon>
        <taxon>Sordariomycetes</taxon>
        <taxon>Sordariomycetidae</taxon>
        <taxon>Diaporthales</taxon>
        <taxon>Cytosporaceae</taxon>
        <taxon>Cytospora</taxon>
    </lineage>
</organism>
<name>A0A423W3J6_CYTCH</name>
<dbReference type="InterPro" id="IPR013087">
    <property type="entry name" value="Znf_C2H2_type"/>
</dbReference>
<feature type="region of interest" description="Disordered" evidence="2">
    <location>
        <begin position="219"/>
        <end position="256"/>
    </location>
</feature>
<feature type="region of interest" description="Disordered" evidence="2">
    <location>
        <begin position="29"/>
        <end position="60"/>
    </location>
</feature>
<feature type="compositionally biased region" description="Low complexity" evidence="2">
    <location>
        <begin position="240"/>
        <end position="256"/>
    </location>
</feature>
<proteinExistence type="predicted"/>
<dbReference type="Gene3D" id="3.30.160.60">
    <property type="entry name" value="Classic Zinc Finger"/>
    <property type="match status" value="1"/>
</dbReference>
<feature type="compositionally biased region" description="Low complexity" evidence="2">
    <location>
        <begin position="48"/>
        <end position="60"/>
    </location>
</feature>
<dbReference type="PROSITE" id="PS00028">
    <property type="entry name" value="ZINC_FINGER_C2H2_1"/>
    <property type="match status" value="1"/>
</dbReference>
<dbReference type="SMART" id="SM00355">
    <property type="entry name" value="ZnF_C2H2"/>
    <property type="match status" value="1"/>
</dbReference>
<evidence type="ECO:0000313" key="5">
    <source>
        <dbReference type="Proteomes" id="UP000284375"/>
    </source>
</evidence>
<dbReference type="FunFam" id="3.30.160.60:FF:000793">
    <property type="entry name" value="C2H2 finger domain protein FlbC"/>
    <property type="match status" value="1"/>
</dbReference>
<feature type="region of interest" description="Disordered" evidence="2">
    <location>
        <begin position="154"/>
        <end position="186"/>
    </location>
</feature>
<evidence type="ECO:0000256" key="1">
    <source>
        <dbReference type="PROSITE-ProRule" id="PRU00042"/>
    </source>
</evidence>
<dbReference type="Proteomes" id="UP000284375">
    <property type="component" value="Unassembled WGS sequence"/>
</dbReference>
<evidence type="ECO:0000256" key="2">
    <source>
        <dbReference type="SAM" id="MobiDB-lite"/>
    </source>
</evidence>
<accession>A0A423W3J6</accession>
<feature type="compositionally biased region" description="Low complexity" evidence="2">
    <location>
        <begin position="161"/>
        <end position="170"/>
    </location>
</feature>
<sequence length="422" mass="45830">MTSYPNHTPHFTNPWASTTAPSSHALYVGSQSGLASNPMGLDRHSQQPSRTPATTTAPMAPYASVPVTSASAGSSLSMMDPSLVGQPDLLSVPQDLLSINRMPHPTSGPSYAESAYTTAASPVHATYSASPSSYESMGYPPSSVRHNFGLAPDADPHRRYSQSSVSSGASYDHQIDGMPPAPRGSVVDYRTNRGINDDRRSFQDAIEASHGMLSMKFDTSNQETPRAGVYNNRGRGSGDSYGFPSTHSTSSSVSSTGFSPYYGSVDGSVSDYSTAGSDIETVGSRTLPRPQGLMHSQPPAPQSMMGQFSSKVSSSSQKKHKCKVCDKRFTRPSSLQTHMYSHTGEKRIERCTRARPDLTLVAKTTNQTKRVLSIIHPEVIYLRVVGRQHPRNYMSQSTLDPLYNMRPSYHDRVDEQAFFTSP</sequence>
<dbReference type="InterPro" id="IPR036236">
    <property type="entry name" value="Znf_C2H2_sf"/>
</dbReference>
<dbReference type="SUPFAM" id="SSF57667">
    <property type="entry name" value="beta-beta-alpha zinc fingers"/>
    <property type="match status" value="1"/>
</dbReference>
<keyword evidence="1" id="KW-0862">Zinc</keyword>
<feature type="region of interest" description="Disordered" evidence="2">
    <location>
        <begin position="279"/>
        <end position="308"/>
    </location>
</feature>
<keyword evidence="1" id="KW-0479">Metal-binding</keyword>